<comment type="caution">
    <text evidence="1">The sequence shown here is derived from an EMBL/GenBank/DDBJ whole genome shotgun (WGS) entry which is preliminary data.</text>
</comment>
<reference evidence="1" key="1">
    <citation type="submission" date="2020-02" db="EMBL/GenBank/DDBJ databases">
        <authorList>
            <person name="Palmer J.M."/>
        </authorList>
    </citation>
    <scope>NUCLEOTIDE SEQUENCE</scope>
    <source>
        <strain evidence="1">EPUS1.4</strain>
        <tissue evidence="1">Thallus</tissue>
    </source>
</reference>
<dbReference type="EMBL" id="JAACFV010000004">
    <property type="protein sequence ID" value="KAF7513645.1"/>
    <property type="molecule type" value="Genomic_DNA"/>
</dbReference>
<name>A0A8H7AQK1_9EURO</name>
<sequence>MERPETWKTPSSERSESYGRKLKMTCKPLHNASEIGGMMVASFFALLSRTNRRQDAAERERKALPWFWIRTFEVAPDGHVIPPLNIPQPAPFMNLRGFQQGTVSDDIHVSPANPRHGVDPSQLETTEKEHFSTEQAVLVNEALSFRMAGDTASSLEIAPPSSTAAAVPGQLAEQLKLGGKPQVGVGPIFPLKHFQGAYAGNGFNMIFRPRKFQNFFPTKNDPPETFKDFGGKRQSQDWKVSFGAPIGEIPNRGFRKQDDINLFGVPYLQTVKDVTDPNRGLGNNPRQTDIHFEPGVWLNVPPADFQGGKYSIVRMASIPHGTTINAQGFSPQFNGSPQSDIENKIDARPFSIGQPETRDSLEKHFPNMNADSKNAFRIPQDLQKLATSGKITSALIRNPNLYLKRAIDKLKIAETVTFEVHTGPWTSRSEAQRRWNCKYCIPCRNAGSYNNSRSFGQYEG</sequence>
<organism evidence="1 2">
    <name type="scientific">Endocarpon pusillum</name>
    <dbReference type="NCBI Taxonomy" id="364733"/>
    <lineage>
        <taxon>Eukaryota</taxon>
        <taxon>Fungi</taxon>
        <taxon>Dikarya</taxon>
        <taxon>Ascomycota</taxon>
        <taxon>Pezizomycotina</taxon>
        <taxon>Eurotiomycetes</taxon>
        <taxon>Chaetothyriomycetidae</taxon>
        <taxon>Verrucariales</taxon>
        <taxon>Verrucariaceae</taxon>
        <taxon>Endocarpon</taxon>
    </lineage>
</organism>
<dbReference type="Proteomes" id="UP000606974">
    <property type="component" value="Unassembled WGS sequence"/>
</dbReference>
<evidence type="ECO:0000313" key="1">
    <source>
        <dbReference type="EMBL" id="KAF7513645.1"/>
    </source>
</evidence>
<dbReference type="OrthoDB" id="1933717at2759"/>
<accession>A0A8H7AQK1</accession>
<keyword evidence="2" id="KW-1185">Reference proteome</keyword>
<gene>
    <name evidence="1" type="ORF">GJ744_007696</name>
</gene>
<evidence type="ECO:0000313" key="2">
    <source>
        <dbReference type="Proteomes" id="UP000606974"/>
    </source>
</evidence>
<protein>
    <submittedName>
        <fullName evidence="1">Uncharacterized protein</fullName>
    </submittedName>
</protein>
<dbReference type="AlphaFoldDB" id="A0A8H7AQK1"/>
<proteinExistence type="predicted"/>